<dbReference type="Pfam" id="PF03884">
    <property type="entry name" value="YacG"/>
    <property type="match status" value="1"/>
</dbReference>
<evidence type="ECO:0000313" key="4">
    <source>
        <dbReference type="EMBL" id="MBU2710239.1"/>
    </source>
</evidence>
<accession>A0ABS5Z856</accession>
<comment type="cofactor">
    <cofactor evidence="3">
        <name>Zn(2+)</name>
        <dbReference type="ChEBI" id="CHEBI:29105"/>
    </cofactor>
    <text evidence="3">Binds 1 zinc ion.</text>
</comment>
<feature type="binding site" evidence="3">
    <location>
        <position position="7"/>
    </location>
    <ligand>
        <name>Zn(2+)</name>
        <dbReference type="ChEBI" id="CHEBI:29105"/>
    </ligand>
</feature>
<comment type="similarity">
    <text evidence="3">Belongs to the DNA gyrase inhibitor YacG family.</text>
</comment>
<feature type="binding site" evidence="3">
    <location>
        <position position="26"/>
    </location>
    <ligand>
        <name>Zn(2+)</name>
        <dbReference type="ChEBI" id="CHEBI:29105"/>
    </ligand>
</feature>
<keyword evidence="2 3" id="KW-0862">Zinc</keyword>
<dbReference type="HAMAP" id="MF_00649">
    <property type="entry name" value="DNA_gyrase_inhibitor_YacG"/>
    <property type="match status" value="1"/>
</dbReference>
<feature type="binding site" evidence="3">
    <location>
        <position position="30"/>
    </location>
    <ligand>
        <name>Zn(2+)</name>
        <dbReference type="ChEBI" id="CHEBI:29105"/>
    </ligand>
</feature>
<sequence length="78" mass="8855">MTLKVNCPMCQKAMEWTTSNPHRPFCSDRCKLIDLGCWAAEEHKIPGSPVYADTLSEQLDEASDDLNNVHPLFSDHHQ</sequence>
<name>A0ABS5Z856_9GAMM</name>
<feature type="binding site" evidence="3">
    <location>
        <position position="10"/>
    </location>
    <ligand>
        <name>Zn(2+)</name>
        <dbReference type="ChEBI" id="CHEBI:29105"/>
    </ligand>
</feature>
<keyword evidence="1 3" id="KW-0479">Metal-binding</keyword>
<dbReference type="PANTHER" id="PTHR36150:SF1">
    <property type="entry name" value="DNA GYRASE INHIBITOR YACG"/>
    <property type="match status" value="1"/>
</dbReference>
<dbReference type="RefSeq" id="WP_215818397.1">
    <property type="nucleotide sequence ID" value="NZ_JAGSOY010000005.1"/>
</dbReference>
<dbReference type="Gene3D" id="3.30.50.10">
    <property type="entry name" value="Erythroid Transcription Factor GATA-1, subunit A"/>
    <property type="match status" value="1"/>
</dbReference>
<dbReference type="EMBL" id="JAGSOY010000005">
    <property type="protein sequence ID" value="MBU2710239.1"/>
    <property type="molecule type" value="Genomic_DNA"/>
</dbReference>
<gene>
    <name evidence="3 4" type="primary">yacG</name>
    <name evidence="4" type="ORF">KCG35_04135</name>
</gene>
<comment type="function">
    <text evidence="3">Inhibits all the catalytic activities of DNA gyrase by preventing its interaction with DNA. Acts by binding directly to the C-terminal domain of GyrB, which probably disrupts DNA binding by the gyrase.</text>
</comment>
<comment type="subunit">
    <text evidence="3">Interacts with GyrB.</text>
</comment>
<evidence type="ECO:0000313" key="5">
    <source>
        <dbReference type="Proteomes" id="UP000690515"/>
    </source>
</evidence>
<dbReference type="SUPFAM" id="SSF57716">
    <property type="entry name" value="Glucocorticoid receptor-like (DNA-binding domain)"/>
    <property type="match status" value="1"/>
</dbReference>
<proteinExistence type="inferred from homology"/>
<protein>
    <recommendedName>
        <fullName evidence="3">DNA gyrase inhibitor YacG</fullName>
    </recommendedName>
</protein>
<comment type="caution">
    <text evidence="4">The sequence shown here is derived from an EMBL/GenBank/DDBJ whole genome shotgun (WGS) entry which is preliminary data.</text>
</comment>
<keyword evidence="5" id="KW-1185">Reference proteome</keyword>
<dbReference type="InterPro" id="IPR013088">
    <property type="entry name" value="Znf_NHR/GATA"/>
</dbReference>
<evidence type="ECO:0000256" key="2">
    <source>
        <dbReference type="ARBA" id="ARBA00022833"/>
    </source>
</evidence>
<dbReference type="InterPro" id="IPR005584">
    <property type="entry name" value="DNA_gyrase_inhibitor_YacG"/>
</dbReference>
<evidence type="ECO:0000256" key="3">
    <source>
        <dbReference type="HAMAP-Rule" id="MF_00649"/>
    </source>
</evidence>
<dbReference type="Proteomes" id="UP000690515">
    <property type="component" value="Unassembled WGS sequence"/>
</dbReference>
<reference evidence="4 5" key="1">
    <citation type="submission" date="2021-04" db="EMBL/GenBank/DDBJ databases">
        <authorList>
            <person name="Pira H."/>
            <person name="Risdian C."/>
            <person name="Wink J."/>
        </authorList>
    </citation>
    <scope>NUCLEOTIDE SEQUENCE [LARGE SCALE GENOMIC DNA]</scope>
    <source>
        <strain evidence="4 5">WH53</strain>
    </source>
</reference>
<dbReference type="NCBIfam" id="NF001638">
    <property type="entry name" value="PRK00418.1"/>
    <property type="match status" value="1"/>
</dbReference>
<evidence type="ECO:0000256" key="1">
    <source>
        <dbReference type="ARBA" id="ARBA00022723"/>
    </source>
</evidence>
<dbReference type="PANTHER" id="PTHR36150">
    <property type="entry name" value="DNA GYRASE INHIBITOR YACG"/>
    <property type="match status" value="1"/>
</dbReference>
<organism evidence="4 5">
    <name type="scientific">Zooshikella harenae</name>
    <dbReference type="NCBI Taxonomy" id="2827238"/>
    <lineage>
        <taxon>Bacteria</taxon>
        <taxon>Pseudomonadati</taxon>
        <taxon>Pseudomonadota</taxon>
        <taxon>Gammaproteobacteria</taxon>
        <taxon>Oceanospirillales</taxon>
        <taxon>Zooshikellaceae</taxon>
        <taxon>Zooshikella</taxon>
    </lineage>
</organism>